<feature type="domain" description="Exonuclease" evidence="4">
    <location>
        <begin position="48"/>
        <end position="201"/>
    </location>
</feature>
<protein>
    <recommendedName>
        <fullName evidence="4">Exonuclease domain-containing protein</fullName>
    </recommendedName>
</protein>
<dbReference type="InterPro" id="IPR013520">
    <property type="entry name" value="Ribonucl_H"/>
</dbReference>
<dbReference type="Gene3D" id="3.30.420.10">
    <property type="entry name" value="Ribonuclease H-like superfamily/Ribonuclease H"/>
    <property type="match status" value="1"/>
</dbReference>
<organism evidence="5 6">
    <name type="scientific">Faucicola atlantae</name>
    <dbReference type="NCBI Taxonomy" id="34059"/>
    <lineage>
        <taxon>Bacteria</taxon>
        <taxon>Pseudomonadati</taxon>
        <taxon>Pseudomonadota</taxon>
        <taxon>Gammaproteobacteria</taxon>
        <taxon>Moraxellales</taxon>
        <taxon>Moraxellaceae</taxon>
        <taxon>Faucicola</taxon>
    </lineage>
</organism>
<dbReference type="EMBL" id="LZNA01000007">
    <property type="protein sequence ID" value="OBX84249.1"/>
    <property type="molecule type" value="Genomic_DNA"/>
</dbReference>
<dbReference type="GO" id="GO:0003676">
    <property type="term" value="F:nucleic acid binding"/>
    <property type="evidence" value="ECO:0007669"/>
    <property type="project" value="InterPro"/>
</dbReference>
<keyword evidence="6" id="KW-1185">Reference proteome</keyword>
<dbReference type="AlphaFoldDB" id="A0A1B8QKX7"/>
<evidence type="ECO:0000313" key="6">
    <source>
        <dbReference type="Proteomes" id="UP000092616"/>
    </source>
</evidence>
<keyword evidence="2" id="KW-0378">Hydrolase</keyword>
<evidence type="ECO:0000256" key="1">
    <source>
        <dbReference type="ARBA" id="ARBA00022722"/>
    </source>
</evidence>
<dbReference type="PANTHER" id="PTHR30231:SF4">
    <property type="entry name" value="PROTEIN NEN2"/>
    <property type="match status" value="1"/>
</dbReference>
<proteinExistence type="predicted"/>
<accession>A0A1B8QKX7</accession>
<evidence type="ECO:0000259" key="4">
    <source>
        <dbReference type="SMART" id="SM00479"/>
    </source>
</evidence>
<evidence type="ECO:0000256" key="2">
    <source>
        <dbReference type="ARBA" id="ARBA00022801"/>
    </source>
</evidence>
<dbReference type="GO" id="GO:0006259">
    <property type="term" value="P:DNA metabolic process"/>
    <property type="evidence" value="ECO:0007669"/>
    <property type="project" value="UniProtKB-ARBA"/>
</dbReference>
<sequence>MDNFSHRERALVGYDNKDQADSDLSTKQQIAAIYAKVAAYLATNDMTKPLFFDTETTGGGRDDQMIEIAICDSERTLIVDTLVYTDRPSNPEAFKVHGIPPDALIGKPRFTEIQEAIVSLLKSRTLYAYNIAFDVRIMRQSAEKLRLQQVKQICLAKQFANFIGHYSPYFKANRYYSLSKAMAYFGVNHTNAHRAAPDALA</sequence>
<dbReference type="SUPFAM" id="SSF53098">
    <property type="entry name" value="Ribonuclease H-like"/>
    <property type="match status" value="1"/>
</dbReference>
<reference evidence="5 6" key="1">
    <citation type="submission" date="2016-06" db="EMBL/GenBank/DDBJ databases">
        <title>Draft genome of Moraxella atlantae CCUG 59586.</title>
        <authorList>
            <person name="Salva-Serra F."/>
            <person name="Engstrom-Jakobsson H."/>
            <person name="Thorell K."/>
            <person name="Gonzales-Siles L."/>
            <person name="Karlsson R."/>
            <person name="Boulund F."/>
            <person name="Engstrand L."/>
            <person name="Kristiansson E."/>
            <person name="Moore E."/>
        </authorList>
    </citation>
    <scope>NUCLEOTIDE SEQUENCE [LARGE SCALE GENOMIC DNA]</scope>
    <source>
        <strain evidence="5 6">CCUG 59586</strain>
    </source>
</reference>
<evidence type="ECO:0000256" key="3">
    <source>
        <dbReference type="ARBA" id="ARBA00022839"/>
    </source>
</evidence>
<gene>
    <name evidence="5" type="ORF">A9306_03680</name>
</gene>
<dbReference type="InterPro" id="IPR036397">
    <property type="entry name" value="RNaseH_sf"/>
</dbReference>
<dbReference type="SMART" id="SM00479">
    <property type="entry name" value="EXOIII"/>
    <property type="match status" value="1"/>
</dbReference>
<keyword evidence="1" id="KW-0540">Nuclease</keyword>
<dbReference type="GO" id="GO:0008408">
    <property type="term" value="F:3'-5' exonuclease activity"/>
    <property type="evidence" value="ECO:0007669"/>
    <property type="project" value="TreeGrafter"/>
</dbReference>
<evidence type="ECO:0000313" key="5">
    <source>
        <dbReference type="EMBL" id="OBX84249.1"/>
    </source>
</evidence>
<dbReference type="InterPro" id="IPR012337">
    <property type="entry name" value="RNaseH-like_sf"/>
</dbReference>
<keyword evidence="3" id="KW-0269">Exonuclease</keyword>
<dbReference type="Proteomes" id="UP000092616">
    <property type="component" value="Unassembled WGS sequence"/>
</dbReference>
<dbReference type="PANTHER" id="PTHR30231">
    <property type="entry name" value="DNA POLYMERASE III SUBUNIT EPSILON"/>
    <property type="match status" value="1"/>
</dbReference>
<dbReference type="RefSeq" id="WP_067334476.1">
    <property type="nucleotide sequence ID" value="NZ_LZNA01000007.1"/>
</dbReference>
<name>A0A1B8QKX7_9GAMM</name>
<dbReference type="CDD" id="cd06127">
    <property type="entry name" value="DEDDh"/>
    <property type="match status" value="1"/>
</dbReference>
<dbReference type="Pfam" id="PF00929">
    <property type="entry name" value="RNase_T"/>
    <property type="match status" value="1"/>
</dbReference>
<comment type="caution">
    <text evidence="5">The sequence shown here is derived from an EMBL/GenBank/DDBJ whole genome shotgun (WGS) entry which is preliminary data.</text>
</comment>